<proteinExistence type="predicted"/>
<sequence length="60" mass="6969">MKRRVETYYQEGMWKNRIAGNMRASSRHSTKAEAEAHGQEMARRLGLEHVVKNPDGTIRK</sequence>
<keyword evidence="2" id="KW-1185">Reference proteome</keyword>
<dbReference type="Proteomes" id="UP000763557">
    <property type="component" value="Unassembled WGS sequence"/>
</dbReference>
<evidence type="ECO:0000313" key="1">
    <source>
        <dbReference type="EMBL" id="NRN69598.1"/>
    </source>
</evidence>
<dbReference type="InterPro" id="IPR018691">
    <property type="entry name" value="DUF2188"/>
</dbReference>
<protein>
    <recommendedName>
        <fullName evidence="3">DUF2188 domain-containing protein</fullName>
    </recommendedName>
</protein>
<comment type="caution">
    <text evidence="1">The sequence shown here is derived from an EMBL/GenBank/DDBJ whole genome shotgun (WGS) entry which is preliminary data.</text>
</comment>
<evidence type="ECO:0008006" key="3">
    <source>
        <dbReference type="Google" id="ProtNLM"/>
    </source>
</evidence>
<dbReference type="EMBL" id="JAAATY010000029">
    <property type="protein sequence ID" value="NRN69598.1"/>
    <property type="molecule type" value="Genomic_DNA"/>
</dbReference>
<organism evidence="1 2">
    <name type="scientific">Kibdelosporangium persicum</name>
    <dbReference type="NCBI Taxonomy" id="2698649"/>
    <lineage>
        <taxon>Bacteria</taxon>
        <taxon>Bacillati</taxon>
        <taxon>Actinomycetota</taxon>
        <taxon>Actinomycetes</taxon>
        <taxon>Pseudonocardiales</taxon>
        <taxon>Pseudonocardiaceae</taxon>
        <taxon>Kibdelosporangium</taxon>
    </lineage>
</organism>
<gene>
    <name evidence="1" type="ORF">GC106_68550</name>
</gene>
<accession>A0ABX2FFR1</accession>
<name>A0ABX2FFR1_9PSEU</name>
<dbReference type="Pfam" id="PF09954">
    <property type="entry name" value="DUF2188"/>
    <property type="match status" value="1"/>
</dbReference>
<evidence type="ECO:0000313" key="2">
    <source>
        <dbReference type="Proteomes" id="UP000763557"/>
    </source>
</evidence>
<dbReference type="RefSeq" id="WP_173139967.1">
    <property type="nucleotide sequence ID" value="NZ_CBCSGW010000024.1"/>
</dbReference>
<reference evidence="1 2" key="1">
    <citation type="submission" date="2020-01" db="EMBL/GenBank/DDBJ databases">
        <title>Kibdelosporangium persica a novel Actinomycetes from a hot desert in Iran.</title>
        <authorList>
            <person name="Safaei N."/>
            <person name="Zaburannyi N."/>
            <person name="Mueller R."/>
            <person name="Wink J."/>
        </authorList>
    </citation>
    <scope>NUCLEOTIDE SEQUENCE [LARGE SCALE GENOMIC DNA]</scope>
    <source>
        <strain evidence="1 2">4NS15</strain>
    </source>
</reference>